<name>A0A4Y6GLG5_9ROSI</name>
<organism evidence="1">
    <name type="scientific">Aquilaria malaccensis</name>
    <dbReference type="NCBI Taxonomy" id="223753"/>
    <lineage>
        <taxon>Eukaryota</taxon>
        <taxon>Viridiplantae</taxon>
        <taxon>Streptophyta</taxon>
        <taxon>Embryophyta</taxon>
        <taxon>Tracheophyta</taxon>
        <taxon>Spermatophyta</taxon>
        <taxon>Magnoliopsida</taxon>
        <taxon>eudicotyledons</taxon>
        <taxon>Gunneridae</taxon>
        <taxon>Pentapetalae</taxon>
        <taxon>rosids</taxon>
        <taxon>malvids</taxon>
        <taxon>Malvales</taxon>
        <taxon>Thymelaeaceae</taxon>
        <taxon>Aquilaria</taxon>
    </lineage>
</organism>
<dbReference type="AlphaFoldDB" id="A0A4Y6GLG5"/>
<dbReference type="EMBL" id="MK751311">
    <property type="protein sequence ID" value="QDF43945.1"/>
    <property type="molecule type" value="mRNA"/>
</dbReference>
<evidence type="ECO:0000313" key="1">
    <source>
        <dbReference type="EMBL" id="QDF43945.1"/>
    </source>
</evidence>
<protein>
    <submittedName>
        <fullName evidence="1">Uncharacterized protein</fullName>
    </submittedName>
</protein>
<reference evidence="1" key="1">
    <citation type="submission" date="2019-04" db="EMBL/GenBank/DDBJ databases">
        <authorList>
            <person name="Islam M.R."/>
            <person name="Banu S."/>
        </authorList>
    </citation>
    <scope>NUCLEOTIDE SEQUENCE</scope>
    <source>
        <strain evidence="1">TDF-10</strain>
    </source>
</reference>
<proteinExistence type="evidence at transcript level"/>
<accession>A0A4Y6GLG5</accession>
<sequence>MLNYFFDRLSLKQLEKTCYLVIKLDSNTNKF</sequence>